<feature type="compositionally biased region" description="Acidic residues" evidence="21">
    <location>
        <begin position="299"/>
        <end position="309"/>
    </location>
</feature>
<dbReference type="GO" id="GO:0003677">
    <property type="term" value="F:DNA binding"/>
    <property type="evidence" value="ECO:0007669"/>
    <property type="project" value="UniProtKB-KW"/>
</dbReference>
<keyword evidence="15 20" id="KW-0238">DNA-binding</keyword>
<feature type="domain" description="DNA-directed DNA polymerase family B exonuclease" evidence="23">
    <location>
        <begin position="555"/>
        <end position="745"/>
    </location>
</feature>
<comment type="subcellular location">
    <subcellularLocation>
        <location evidence="2 20">Nucleus</location>
    </subcellularLocation>
</comment>
<keyword evidence="12 20" id="KW-0239">DNA-directed DNA polymerase</keyword>
<evidence type="ECO:0000313" key="26">
    <source>
        <dbReference type="EMBL" id="ANB12188.1"/>
    </source>
</evidence>
<evidence type="ECO:0000259" key="25">
    <source>
        <dbReference type="Pfam" id="PF24055"/>
    </source>
</evidence>
<dbReference type="FunFam" id="3.30.420.10:FF:000024">
    <property type="entry name" value="DNA polymerase zeta catalytic subunit"/>
    <property type="match status" value="1"/>
</dbReference>
<evidence type="ECO:0000256" key="8">
    <source>
        <dbReference type="ARBA" id="ARBA00022723"/>
    </source>
</evidence>
<dbReference type="Gene3D" id="3.90.1600.10">
    <property type="entry name" value="Palm domain of DNA polymerase"/>
    <property type="match status" value="1"/>
</dbReference>
<comment type="catalytic activity">
    <reaction evidence="18 20">
        <text>DNA(n) + a 2'-deoxyribonucleoside 5'-triphosphate = DNA(n+1) + diphosphate</text>
        <dbReference type="Rhea" id="RHEA:22508"/>
        <dbReference type="Rhea" id="RHEA-COMP:17339"/>
        <dbReference type="Rhea" id="RHEA-COMP:17340"/>
        <dbReference type="ChEBI" id="CHEBI:33019"/>
        <dbReference type="ChEBI" id="CHEBI:61560"/>
        <dbReference type="ChEBI" id="CHEBI:173112"/>
        <dbReference type="EC" id="2.7.7.7"/>
    </reaction>
</comment>
<dbReference type="InterPro" id="IPR006172">
    <property type="entry name" value="DNA-dir_DNA_pol_B"/>
</dbReference>
<dbReference type="Gene3D" id="1.10.287.690">
    <property type="entry name" value="Helix hairpin bin"/>
    <property type="match status" value="1"/>
</dbReference>
<dbReference type="PANTHER" id="PTHR45812:SF1">
    <property type="entry name" value="DNA POLYMERASE ZETA CATALYTIC SUBUNIT"/>
    <property type="match status" value="1"/>
</dbReference>
<feature type="domain" description="DNA-directed DNA polymerase family B multifunctional" evidence="22">
    <location>
        <begin position="811"/>
        <end position="1257"/>
    </location>
</feature>
<evidence type="ECO:0000256" key="4">
    <source>
        <dbReference type="ARBA" id="ARBA00022485"/>
    </source>
</evidence>
<dbReference type="EMBL" id="CP014501">
    <property type="protein sequence ID" value="ANB12188.1"/>
    <property type="molecule type" value="Genomic_DNA"/>
</dbReference>
<dbReference type="CDD" id="cd05534">
    <property type="entry name" value="POLBc_zeta"/>
    <property type="match status" value="1"/>
</dbReference>
<evidence type="ECO:0000256" key="10">
    <source>
        <dbReference type="ARBA" id="ARBA00022771"/>
    </source>
</evidence>
<evidence type="ECO:0000256" key="16">
    <source>
        <dbReference type="ARBA" id="ARBA00023204"/>
    </source>
</evidence>
<dbReference type="InterPro" id="IPR006134">
    <property type="entry name" value="DNA-dir_DNA_pol_B_multi_dom"/>
</dbReference>
<evidence type="ECO:0000256" key="2">
    <source>
        <dbReference type="ARBA" id="ARBA00004123"/>
    </source>
</evidence>
<dbReference type="InterPro" id="IPR056435">
    <property type="entry name" value="DPOD/Z_N"/>
</dbReference>
<name>A0A161HKH0_9ASCO</name>
<dbReference type="InterPro" id="IPR023211">
    <property type="entry name" value="DNA_pol_palm_dom_sf"/>
</dbReference>
<keyword evidence="6 20" id="KW-0548">Nucleotidyltransferase</keyword>
<dbReference type="InterPro" id="IPR030559">
    <property type="entry name" value="PolZ_Rev3"/>
</dbReference>
<feature type="region of interest" description="Disordered" evidence="21">
    <location>
        <begin position="273"/>
        <end position="318"/>
    </location>
</feature>
<evidence type="ECO:0000259" key="22">
    <source>
        <dbReference type="Pfam" id="PF00136"/>
    </source>
</evidence>
<comment type="similarity">
    <text evidence="3 20">Belongs to the DNA polymerase type-B family.</text>
</comment>
<evidence type="ECO:0000256" key="7">
    <source>
        <dbReference type="ARBA" id="ARBA00022705"/>
    </source>
</evidence>
<dbReference type="GO" id="GO:0051539">
    <property type="term" value="F:4 iron, 4 sulfur cluster binding"/>
    <property type="evidence" value="ECO:0007669"/>
    <property type="project" value="UniProtKB-KW"/>
</dbReference>
<evidence type="ECO:0000256" key="5">
    <source>
        <dbReference type="ARBA" id="ARBA00022679"/>
    </source>
</evidence>
<evidence type="ECO:0000256" key="12">
    <source>
        <dbReference type="ARBA" id="ARBA00022932"/>
    </source>
</evidence>
<feature type="domain" description="DNA polymerase delta/zeta catalytic subunit N-terminal" evidence="25">
    <location>
        <begin position="4"/>
        <end position="50"/>
    </location>
</feature>
<evidence type="ECO:0000256" key="6">
    <source>
        <dbReference type="ARBA" id="ARBA00022695"/>
    </source>
</evidence>
<evidence type="ECO:0000259" key="24">
    <source>
        <dbReference type="Pfam" id="PF14260"/>
    </source>
</evidence>
<evidence type="ECO:0000256" key="15">
    <source>
        <dbReference type="ARBA" id="ARBA00023125"/>
    </source>
</evidence>
<evidence type="ECO:0000256" key="14">
    <source>
        <dbReference type="ARBA" id="ARBA00023014"/>
    </source>
</evidence>
<dbReference type="RefSeq" id="XP_018734665.1">
    <property type="nucleotide sequence ID" value="XM_018881334.1"/>
</dbReference>
<feature type="region of interest" description="Disordered" evidence="21">
    <location>
        <begin position="504"/>
        <end position="536"/>
    </location>
</feature>
<dbReference type="GO" id="GO:0000166">
    <property type="term" value="F:nucleotide binding"/>
    <property type="evidence" value="ECO:0007669"/>
    <property type="project" value="InterPro"/>
</dbReference>
<dbReference type="InterPro" id="IPR043502">
    <property type="entry name" value="DNA/RNA_pol_sf"/>
</dbReference>
<dbReference type="Pfam" id="PF03104">
    <property type="entry name" value="DNA_pol_B_exo1"/>
    <property type="match status" value="1"/>
</dbReference>
<evidence type="ECO:0000313" key="27">
    <source>
        <dbReference type="Proteomes" id="UP000189580"/>
    </source>
</evidence>
<organism evidence="26 27">
    <name type="scientific">Sugiyamaella lignohabitans</name>
    <dbReference type="NCBI Taxonomy" id="796027"/>
    <lineage>
        <taxon>Eukaryota</taxon>
        <taxon>Fungi</taxon>
        <taxon>Dikarya</taxon>
        <taxon>Ascomycota</taxon>
        <taxon>Saccharomycotina</taxon>
        <taxon>Dipodascomycetes</taxon>
        <taxon>Dipodascales</taxon>
        <taxon>Trichomonascaceae</taxon>
        <taxon>Sugiyamaella</taxon>
    </lineage>
</organism>
<dbReference type="SMART" id="SM00486">
    <property type="entry name" value="POLBc"/>
    <property type="match status" value="1"/>
</dbReference>
<dbReference type="OrthoDB" id="2414538at2759"/>
<keyword evidence="14 20" id="KW-0411">Iron-sulfur</keyword>
<dbReference type="GO" id="GO:0016035">
    <property type="term" value="C:zeta DNA polymerase complex"/>
    <property type="evidence" value="ECO:0007669"/>
    <property type="project" value="InterPro"/>
</dbReference>
<dbReference type="GO" id="GO:0042276">
    <property type="term" value="P:error-prone translesion synthesis"/>
    <property type="evidence" value="ECO:0007669"/>
    <property type="project" value="EnsemblFungi"/>
</dbReference>
<keyword evidence="27" id="KW-1185">Reference proteome</keyword>
<dbReference type="GeneID" id="30036383"/>
<protein>
    <recommendedName>
        <fullName evidence="20">DNA polymerase</fullName>
        <ecNumber evidence="20">2.7.7.7</ecNumber>
    </recommendedName>
</protein>
<dbReference type="PRINTS" id="PR00106">
    <property type="entry name" value="DNAPOLB"/>
</dbReference>
<keyword evidence="4 20" id="KW-0004">4Fe-4S</keyword>
<keyword evidence="11 20" id="KW-0862">Zinc</keyword>
<comment type="cofactor">
    <cofactor evidence="1 20">
        <name>[4Fe-4S] cluster</name>
        <dbReference type="ChEBI" id="CHEBI:49883"/>
    </cofactor>
</comment>
<dbReference type="Gene3D" id="3.30.420.10">
    <property type="entry name" value="Ribonuclease H-like superfamily/Ribonuclease H"/>
    <property type="match status" value="1"/>
</dbReference>
<dbReference type="GO" id="GO:0008270">
    <property type="term" value="F:zinc ion binding"/>
    <property type="evidence" value="ECO:0007669"/>
    <property type="project" value="UniProtKB-KW"/>
</dbReference>
<evidence type="ECO:0000256" key="3">
    <source>
        <dbReference type="ARBA" id="ARBA00005755"/>
    </source>
</evidence>
<dbReference type="Pfam" id="PF24055">
    <property type="entry name" value="POL3_N"/>
    <property type="match status" value="1"/>
</dbReference>
<evidence type="ECO:0000256" key="13">
    <source>
        <dbReference type="ARBA" id="ARBA00023004"/>
    </source>
</evidence>
<proteinExistence type="inferred from homology"/>
<dbReference type="GO" id="GO:0000724">
    <property type="term" value="P:double-strand break repair via homologous recombination"/>
    <property type="evidence" value="ECO:0007669"/>
    <property type="project" value="TreeGrafter"/>
</dbReference>
<keyword evidence="7 20" id="KW-0235">DNA replication</keyword>
<dbReference type="Proteomes" id="UP000189580">
    <property type="component" value="Chromosome a"/>
</dbReference>
<dbReference type="PROSITE" id="PS00116">
    <property type="entry name" value="DNA_POLYMERASE_B"/>
    <property type="match status" value="1"/>
</dbReference>
<feature type="domain" description="C4-type zinc-finger of DNA polymerase delta" evidence="24">
    <location>
        <begin position="1295"/>
        <end position="1365"/>
    </location>
</feature>
<dbReference type="GO" id="GO:0006260">
    <property type="term" value="P:DNA replication"/>
    <property type="evidence" value="ECO:0007669"/>
    <property type="project" value="UniProtKB-KW"/>
</dbReference>
<evidence type="ECO:0000256" key="18">
    <source>
        <dbReference type="ARBA" id="ARBA00049244"/>
    </source>
</evidence>
<dbReference type="EC" id="2.7.7.7" evidence="20"/>
<dbReference type="PANTHER" id="PTHR45812">
    <property type="entry name" value="DNA POLYMERASE ZETA CATALYTIC SUBUNIT"/>
    <property type="match status" value="1"/>
</dbReference>
<keyword evidence="17 20" id="KW-0539">Nucleus</keyword>
<reference evidence="26 27" key="1">
    <citation type="submission" date="2016-02" db="EMBL/GenBank/DDBJ databases">
        <title>Complete genome sequence and transcriptome regulation of the pentose utilising yeast Sugiyamaella lignohabitans.</title>
        <authorList>
            <person name="Bellasio M."/>
            <person name="Peymann A."/>
            <person name="Valli M."/>
            <person name="Sipitzky M."/>
            <person name="Graf A."/>
            <person name="Sauer M."/>
            <person name="Marx H."/>
            <person name="Mattanovich D."/>
        </authorList>
    </citation>
    <scope>NUCLEOTIDE SEQUENCE [LARGE SCALE GENOMIC DNA]</scope>
    <source>
        <strain evidence="26 27">CBS 10342</strain>
    </source>
</reference>
<dbReference type="FunFam" id="1.10.132.60:FF:000007">
    <property type="entry name" value="DNA polymerase"/>
    <property type="match status" value="1"/>
</dbReference>
<feature type="compositionally biased region" description="Basic and acidic residues" evidence="21">
    <location>
        <begin position="274"/>
        <end position="298"/>
    </location>
</feature>
<feature type="compositionally biased region" description="Basic and acidic residues" evidence="21">
    <location>
        <begin position="518"/>
        <end position="528"/>
    </location>
</feature>
<keyword evidence="10 20" id="KW-0863">Zinc-finger</keyword>
<dbReference type="InterPro" id="IPR042087">
    <property type="entry name" value="DNA_pol_B_thumb"/>
</dbReference>
<evidence type="ECO:0000256" key="9">
    <source>
        <dbReference type="ARBA" id="ARBA00022763"/>
    </source>
</evidence>
<dbReference type="Pfam" id="PF14260">
    <property type="entry name" value="zf-C4pol"/>
    <property type="match status" value="1"/>
</dbReference>
<keyword evidence="8 20" id="KW-0479">Metal-binding</keyword>
<dbReference type="FunFam" id="1.10.287.690:FF:000002">
    <property type="entry name" value="DNA polymerase zeta"/>
    <property type="match status" value="1"/>
</dbReference>
<dbReference type="InterPro" id="IPR017964">
    <property type="entry name" value="DNA-dir_DNA_pol_B_CS"/>
</dbReference>
<dbReference type="GO" id="GO:0070987">
    <property type="term" value="P:error-free translesion synthesis"/>
    <property type="evidence" value="ECO:0007669"/>
    <property type="project" value="EnsemblFungi"/>
</dbReference>
<dbReference type="Pfam" id="PF00136">
    <property type="entry name" value="DNA_pol_B"/>
    <property type="match status" value="1"/>
</dbReference>
<keyword evidence="13 20" id="KW-0408">Iron</keyword>
<dbReference type="CDD" id="cd05778">
    <property type="entry name" value="DNA_polB_zeta_exo"/>
    <property type="match status" value="1"/>
</dbReference>
<evidence type="ECO:0000256" key="1">
    <source>
        <dbReference type="ARBA" id="ARBA00001966"/>
    </source>
</evidence>
<accession>A0A161HKH0</accession>
<evidence type="ECO:0000259" key="23">
    <source>
        <dbReference type="Pfam" id="PF03104"/>
    </source>
</evidence>
<keyword evidence="9" id="KW-0227">DNA damage</keyword>
<gene>
    <name evidence="26" type="primary">REV3</name>
    <name evidence="26" type="ORF">AWJ20_427</name>
</gene>
<dbReference type="InterPro" id="IPR036397">
    <property type="entry name" value="RNaseH_sf"/>
</dbReference>
<dbReference type="GO" id="GO:0003887">
    <property type="term" value="F:DNA-directed DNA polymerase activity"/>
    <property type="evidence" value="ECO:0007669"/>
    <property type="project" value="UniProtKB-KW"/>
</dbReference>
<dbReference type="Gene3D" id="1.10.132.60">
    <property type="entry name" value="DNA polymerase family B, C-terminal domain"/>
    <property type="match status" value="1"/>
</dbReference>
<keyword evidence="16" id="KW-0234">DNA repair</keyword>
<dbReference type="KEGG" id="slb:AWJ20_427"/>
<dbReference type="InterPro" id="IPR025687">
    <property type="entry name" value="Znf-C4pol"/>
</dbReference>
<evidence type="ECO:0000256" key="17">
    <source>
        <dbReference type="ARBA" id="ARBA00023242"/>
    </source>
</evidence>
<dbReference type="SUPFAM" id="SSF56672">
    <property type="entry name" value="DNA/RNA polymerases"/>
    <property type="match status" value="1"/>
</dbReference>
<dbReference type="GO" id="GO:0005634">
    <property type="term" value="C:nucleus"/>
    <property type="evidence" value="ECO:0007669"/>
    <property type="project" value="UniProtKB-SubCell"/>
</dbReference>
<keyword evidence="5 20" id="KW-0808">Transferase</keyword>
<comment type="subunit">
    <text evidence="19">Forms DNA polymerase zeta with REV7.</text>
</comment>
<dbReference type="InterPro" id="IPR006133">
    <property type="entry name" value="DNA-dir_DNA_pol_B_exonuc"/>
</dbReference>
<dbReference type="SUPFAM" id="SSF53098">
    <property type="entry name" value="Ribonuclease H-like"/>
    <property type="match status" value="1"/>
</dbReference>
<sequence>MCSAYRRDPNNPNNVFVANIVLCKGVPFYGYHVGWSPYLKIYLLNPSHVTKCADLLRTGAIQGIPMQPYESHIPHTLQFLADFNLYGCGWMRISDAWFRGPLPDEFSIQSPEGRGLDINSRMLSRNHFSRFSFSELEIDITADFIENRHDLMQHNIHADFESERKMSLPKDYKHLISMRELWREDYAKRHAAGNLSYKPPPDITRTGEELAWSRLEELERDLDERIISATKGKPVPKLETFVDKVEFDSYIPTAFEIVDYMFRRKPKQVNIEPVIRDEGNANHIDEADGQTLDDKGSDTDEAEDEDIEDPNALANEEKIERVPQLSLKRLSQDNSFSLSQKKSKLSRRDTTDSSFSYFSEDFNAAVRKSSLVLLSQGDYPSVSSHGASRLESILEKFHIKSALGLCVSAPNRSEVASTMEELGEPSVIYKEPYFSKLEDVPEGPFVHAGVEFRLKSDHVSDLPEFDFSDQTSFSPIEYHLSSYQQFHYRPKRTVQYLPLPPSRQQVEDWTKASPTSTAKREKARKPGADKPQFLSQINGPTQWNPYGYKFASQKKTSQIRKHISDREMSVLVVEVHVNTRPGKLPNPQHDPVSMIFWGFKNSFADELDPKKSASGVLAYGDDSLYDQLESIGSSKHALVQVVDTELELINTFVRLVRYYDPDILSGYEIHNSSLGYIIERGRENFSGYDLCVELSRVQSNTNTKFNDRWGYTQASAIRVTGRHMLNIWRVIRHELNLLQYTIENVVFHTLHDRIPHYNHDDLTKWTQSGLIAYLEIVVNYYLSRVEYDIKIIDDQHLITRNSEQARLLGIDFYSVLSRGSQYKVESSMTRLAKKENFIMISPSKKQVGQQNALEHIPLVMEPLSGYYTSPVLVLDFQSLYPSIVIAYNYCYSTCLGRVKFWRGRNKLGVIDLDVDSKLLDVLKDDLTIAPNGLIFVKEIRRKSLLAKMLSEILDTRVMVKAGMKLDQEPGFQNMMNNRQLALKLIANVTYGYTSATYSGRMPCAEIADSIVLSAREILENTIRIIGETTKWGAEVVYGDTDSIFVHLPGKSKDQAFEIGNDIANYITSINPSPIKLKFEKVYMGSVLLTKKRYVGYMYETPDQKVPVFDAKGIETVRRDGTPAEQKIEEKALRLLFETSDLSKVKEFLHQQWRKIMTGNISVQDFCFAKEVRMGTYKEGGTLPPGAAVSAKKMEKDERAEPQYRERVPYVVISGPPGSRLVDRCVSPDELVNNANYYLDSDYYIKKNLIPPLERIFNILGANVQSWYDQMPKVIRFQPIKGKGENLRNYIKSASCIICKDKQTNDGICSECREDPAGSMLILQKRIKYSEEKVLELEAICRNCSGISPVMEVRCDSGDCPIYYSRKRAIAKFDAVVSEDMSLLDLNW</sequence>
<evidence type="ECO:0000256" key="20">
    <source>
        <dbReference type="RuleBase" id="RU000442"/>
    </source>
</evidence>
<evidence type="ECO:0000256" key="21">
    <source>
        <dbReference type="SAM" id="MobiDB-lite"/>
    </source>
</evidence>
<evidence type="ECO:0000256" key="11">
    <source>
        <dbReference type="ARBA" id="ARBA00022833"/>
    </source>
</evidence>
<dbReference type="InterPro" id="IPR012337">
    <property type="entry name" value="RNaseH-like_sf"/>
</dbReference>
<evidence type="ECO:0000256" key="19">
    <source>
        <dbReference type="ARBA" id="ARBA00066055"/>
    </source>
</evidence>
<dbReference type="Gene3D" id="3.30.342.10">
    <property type="entry name" value="DNA Polymerase, chain B, domain 1"/>
    <property type="match status" value="1"/>
</dbReference>